<feature type="binding site" evidence="7">
    <location>
        <position position="16"/>
    </location>
    <ligand>
        <name>tRNA</name>
        <dbReference type="ChEBI" id="CHEBI:17843"/>
    </ligand>
</feature>
<sequence length="188" mass="21361">MHRLCIVGLGNPGLKYDHTRHNIGKDWLVDLSSKFFKEFKTKSKYEADIGESHNGEVLWVIPSNYVNNSGSTVKKILKSSSLSISDILIIHDDLDLNPGDLRLKESGGHGGHNGLRDIIEKIGEKNFKRLRVGIGHPGEKSEVTNWVLRKFSPNEKKLMNSSYEKFKKVFEMICSEQFEAVQKILHTK</sequence>
<proteinExistence type="inferred from homology"/>
<dbReference type="CDD" id="cd00462">
    <property type="entry name" value="PTH"/>
    <property type="match status" value="1"/>
</dbReference>
<dbReference type="PROSITE" id="PS01196">
    <property type="entry name" value="PEPT_TRNA_HYDROL_2"/>
    <property type="match status" value="1"/>
</dbReference>
<evidence type="ECO:0000256" key="6">
    <source>
        <dbReference type="ARBA" id="ARBA00050038"/>
    </source>
</evidence>
<dbReference type="EC" id="3.1.1.29" evidence="1 7"/>
<keyword evidence="7" id="KW-0963">Cytoplasm</keyword>
<feature type="binding site" evidence="7">
    <location>
        <position position="65"/>
    </location>
    <ligand>
        <name>tRNA</name>
        <dbReference type="ChEBI" id="CHEBI:17843"/>
    </ligand>
</feature>
<dbReference type="EMBL" id="SHBG01000007">
    <property type="protein sequence ID" value="RZO25299.1"/>
    <property type="molecule type" value="Genomic_DNA"/>
</dbReference>
<dbReference type="GO" id="GO:0005737">
    <property type="term" value="C:cytoplasm"/>
    <property type="evidence" value="ECO:0007669"/>
    <property type="project" value="UniProtKB-SubCell"/>
</dbReference>
<dbReference type="GO" id="GO:0000049">
    <property type="term" value="F:tRNA binding"/>
    <property type="evidence" value="ECO:0007669"/>
    <property type="project" value="UniProtKB-UniRule"/>
</dbReference>
<comment type="similarity">
    <text evidence="5 7">Belongs to the PTH family.</text>
</comment>
<dbReference type="GO" id="GO:0006515">
    <property type="term" value="P:protein quality control for misfolded or incompletely synthesized proteins"/>
    <property type="evidence" value="ECO:0007669"/>
    <property type="project" value="UniProtKB-UniRule"/>
</dbReference>
<dbReference type="Gene3D" id="3.40.50.1470">
    <property type="entry name" value="Peptidyl-tRNA hydrolase"/>
    <property type="match status" value="1"/>
</dbReference>
<evidence type="ECO:0000313" key="8">
    <source>
        <dbReference type="EMBL" id="RZO25299.1"/>
    </source>
</evidence>
<keyword evidence="4 7" id="KW-0694">RNA-binding</keyword>
<dbReference type="Proteomes" id="UP000315498">
    <property type="component" value="Unassembled WGS sequence"/>
</dbReference>
<organism evidence="8 9">
    <name type="scientific">SAR86 cluster bacterium</name>
    <dbReference type="NCBI Taxonomy" id="2030880"/>
    <lineage>
        <taxon>Bacteria</taxon>
        <taxon>Pseudomonadati</taxon>
        <taxon>Pseudomonadota</taxon>
        <taxon>Gammaproteobacteria</taxon>
        <taxon>SAR86 cluster</taxon>
    </lineage>
</organism>
<feature type="binding site" evidence="7">
    <location>
        <position position="113"/>
    </location>
    <ligand>
        <name>tRNA</name>
        <dbReference type="ChEBI" id="CHEBI:17843"/>
    </ligand>
</feature>
<evidence type="ECO:0000256" key="4">
    <source>
        <dbReference type="ARBA" id="ARBA00022884"/>
    </source>
</evidence>
<evidence type="ECO:0000256" key="3">
    <source>
        <dbReference type="ARBA" id="ARBA00022801"/>
    </source>
</evidence>
<comment type="catalytic activity">
    <reaction evidence="7">
        <text>an N-acyl-L-alpha-aminoacyl-tRNA + H2O = an N-acyl-L-amino acid + a tRNA + H(+)</text>
        <dbReference type="Rhea" id="RHEA:54448"/>
        <dbReference type="Rhea" id="RHEA-COMP:10123"/>
        <dbReference type="Rhea" id="RHEA-COMP:13883"/>
        <dbReference type="ChEBI" id="CHEBI:15377"/>
        <dbReference type="ChEBI" id="CHEBI:15378"/>
        <dbReference type="ChEBI" id="CHEBI:59874"/>
        <dbReference type="ChEBI" id="CHEBI:78442"/>
        <dbReference type="ChEBI" id="CHEBI:138191"/>
        <dbReference type="EC" id="3.1.1.29"/>
    </reaction>
</comment>
<comment type="subunit">
    <text evidence="7">Monomer.</text>
</comment>
<dbReference type="FunFam" id="3.40.50.1470:FF:000001">
    <property type="entry name" value="Peptidyl-tRNA hydrolase"/>
    <property type="match status" value="1"/>
</dbReference>
<feature type="site" description="Stabilizes the basic form of H active site to accept a proton" evidence="7">
    <location>
        <position position="92"/>
    </location>
</feature>
<name>A0A520MVU3_9GAMM</name>
<evidence type="ECO:0000256" key="1">
    <source>
        <dbReference type="ARBA" id="ARBA00013260"/>
    </source>
</evidence>
<dbReference type="SUPFAM" id="SSF53178">
    <property type="entry name" value="Peptidyl-tRNA hydrolase-like"/>
    <property type="match status" value="1"/>
</dbReference>
<comment type="function">
    <text evidence="7">Hydrolyzes ribosome-free peptidyl-tRNAs (with 1 or more amino acids incorporated), which drop off the ribosome during protein synthesis, or as a result of ribosome stalling.</text>
</comment>
<dbReference type="NCBIfam" id="TIGR00447">
    <property type="entry name" value="pth"/>
    <property type="match status" value="1"/>
</dbReference>
<dbReference type="AlphaFoldDB" id="A0A520MVU3"/>
<dbReference type="PANTHER" id="PTHR17224:SF1">
    <property type="entry name" value="PEPTIDYL-TRNA HYDROLASE"/>
    <property type="match status" value="1"/>
</dbReference>
<feature type="binding site" evidence="7">
    <location>
        <position position="67"/>
    </location>
    <ligand>
        <name>tRNA</name>
        <dbReference type="ChEBI" id="CHEBI:17843"/>
    </ligand>
</feature>
<protein>
    <recommendedName>
        <fullName evidence="6 7">Peptidyl-tRNA hydrolase</fullName>
        <shortName evidence="7">Pth</shortName>
        <ecNumber evidence="1 7">3.1.1.29</ecNumber>
    </recommendedName>
</protein>
<reference evidence="8 9" key="1">
    <citation type="submission" date="2019-02" db="EMBL/GenBank/DDBJ databases">
        <title>Prokaryotic population dynamics and viral predation in marine succession experiment using metagenomics: the confinement effect.</title>
        <authorList>
            <person name="Haro-Moreno J.M."/>
            <person name="Rodriguez-Valera F."/>
            <person name="Lopez-Perez M."/>
        </authorList>
    </citation>
    <scope>NUCLEOTIDE SEQUENCE [LARGE SCALE GENOMIC DNA]</scope>
    <source>
        <strain evidence="8">MED-G161</strain>
    </source>
</reference>
<comment type="function">
    <text evidence="7">Catalyzes the release of premature peptidyl moieties from peptidyl-tRNA molecules trapped in stalled 50S ribosomal subunits, and thus maintains levels of free tRNAs and 50S ribosomes.</text>
</comment>
<dbReference type="PANTHER" id="PTHR17224">
    <property type="entry name" value="PEPTIDYL-TRNA HYDROLASE"/>
    <property type="match status" value="1"/>
</dbReference>
<comment type="subcellular location">
    <subcellularLocation>
        <location evidence="7">Cytoplasm</location>
    </subcellularLocation>
</comment>
<dbReference type="Pfam" id="PF01195">
    <property type="entry name" value="Pept_tRNA_hydro"/>
    <property type="match status" value="1"/>
</dbReference>
<feature type="active site" description="Proton acceptor" evidence="7">
    <location>
        <position position="21"/>
    </location>
</feature>
<evidence type="ECO:0000256" key="5">
    <source>
        <dbReference type="ARBA" id="ARBA00038063"/>
    </source>
</evidence>
<accession>A0A520MVU3</accession>
<feature type="site" description="Discriminates between blocked and unblocked aminoacyl-tRNA" evidence="7">
    <location>
        <position position="11"/>
    </location>
</feature>
<dbReference type="InterPro" id="IPR001328">
    <property type="entry name" value="Pept_tRNA_hydro"/>
</dbReference>
<evidence type="ECO:0000256" key="2">
    <source>
        <dbReference type="ARBA" id="ARBA00022555"/>
    </source>
</evidence>
<gene>
    <name evidence="7" type="primary">pth</name>
    <name evidence="8" type="ORF">EVA94_01265</name>
</gene>
<comment type="caution">
    <text evidence="8">The sequence shown here is derived from an EMBL/GenBank/DDBJ whole genome shotgun (WGS) entry which is preliminary data.</text>
</comment>
<dbReference type="GO" id="GO:0072344">
    <property type="term" value="P:rescue of stalled ribosome"/>
    <property type="evidence" value="ECO:0007669"/>
    <property type="project" value="UniProtKB-UniRule"/>
</dbReference>
<evidence type="ECO:0000256" key="7">
    <source>
        <dbReference type="HAMAP-Rule" id="MF_00083"/>
    </source>
</evidence>
<keyword evidence="2 7" id="KW-0820">tRNA-binding</keyword>
<dbReference type="GO" id="GO:0004045">
    <property type="term" value="F:peptidyl-tRNA hydrolase activity"/>
    <property type="evidence" value="ECO:0007669"/>
    <property type="project" value="UniProtKB-UniRule"/>
</dbReference>
<keyword evidence="3 7" id="KW-0378">Hydrolase</keyword>
<evidence type="ECO:0000313" key="9">
    <source>
        <dbReference type="Proteomes" id="UP000315498"/>
    </source>
</evidence>
<dbReference type="InterPro" id="IPR018171">
    <property type="entry name" value="Pept_tRNA_hydro_CS"/>
</dbReference>
<dbReference type="InterPro" id="IPR036416">
    <property type="entry name" value="Pept_tRNA_hydro_sf"/>
</dbReference>
<dbReference type="HAMAP" id="MF_00083">
    <property type="entry name" value="Pept_tRNA_hydro_bact"/>
    <property type="match status" value="1"/>
</dbReference>